<accession>A0ABN9S4Z5</accession>
<proteinExistence type="predicted"/>
<evidence type="ECO:0008006" key="4">
    <source>
        <dbReference type="Google" id="ProtNLM"/>
    </source>
</evidence>
<evidence type="ECO:0000313" key="3">
    <source>
        <dbReference type="Proteomes" id="UP001189429"/>
    </source>
</evidence>
<reference evidence="2" key="1">
    <citation type="submission" date="2023-10" db="EMBL/GenBank/DDBJ databases">
        <authorList>
            <person name="Chen Y."/>
            <person name="Shah S."/>
            <person name="Dougan E. K."/>
            <person name="Thang M."/>
            <person name="Chan C."/>
        </authorList>
    </citation>
    <scope>NUCLEOTIDE SEQUENCE [LARGE SCALE GENOMIC DNA]</scope>
</reference>
<comment type="caution">
    <text evidence="2">The sequence shown here is derived from an EMBL/GenBank/DDBJ whole genome shotgun (WGS) entry which is preliminary data.</text>
</comment>
<gene>
    <name evidence="2" type="ORF">PCOR1329_LOCUS26548</name>
</gene>
<keyword evidence="3" id="KW-1185">Reference proteome</keyword>
<dbReference type="Proteomes" id="UP001189429">
    <property type="component" value="Unassembled WGS sequence"/>
</dbReference>
<name>A0ABN9S4Z5_9DINO</name>
<evidence type="ECO:0000256" key="1">
    <source>
        <dbReference type="SAM" id="MobiDB-lite"/>
    </source>
</evidence>
<dbReference type="EMBL" id="CAUYUJ010009458">
    <property type="protein sequence ID" value="CAK0826867.1"/>
    <property type="molecule type" value="Genomic_DNA"/>
</dbReference>
<organism evidence="2 3">
    <name type="scientific">Prorocentrum cordatum</name>
    <dbReference type="NCBI Taxonomy" id="2364126"/>
    <lineage>
        <taxon>Eukaryota</taxon>
        <taxon>Sar</taxon>
        <taxon>Alveolata</taxon>
        <taxon>Dinophyceae</taxon>
        <taxon>Prorocentrales</taxon>
        <taxon>Prorocentraceae</taxon>
        <taxon>Prorocentrum</taxon>
    </lineage>
</organism>
<feature type="region of interest" description="Disordered" evidence="1">
    <location>
        <begin position="1"/>
        <end position="71"/>
    </location>
</feature>
<evidence type="ECO:0000313" key="2">
    <source>
        <dbReference type="EMBL" id="CAK0826867.1"/>
    </source>
</evidence>
<feature type="compositionally biased region" description="Low complexity" evidence="1">
    <location>
        <begin position="27"/>
        <end position="46"/>
    </location>
</feature>
<feature type="compositionally biased region" description="Pro residues" evidence="1">
    <location>
        <begin position="15"/>
        <end position="26"/>
    </location>
</feature>
<feature type="compositionally biased region" description="Basic and acidic residues" evidence="1">
    <location>
        <begin position="47"/>
        <end position="58"/>
    </location>
</feature>
<feature type="non-terminal residue" evidence="2">
    <location>
        <position position="1"/>
    </location>
</feature>
<protein>
    <recommendedName>
        <fullName evidence="4">UBA domain-containing protein</fullName>
    </recommendedName>
</protein>
<sequence>RRPPPSPRAAASRPFGPPPRAAPPRTSPDVAAAAAASGSAAAAGEAAAERSSSRRPTEGVHVQETGNSRRIEEEAISKLERLGYPREEIVRQLKDESSHLCKLYHRFLKALTAWDKK</sequence>